<dbReference type="KEGG" id="tbl:TBLA_0B03600"/>
<dbReference type="eggNOG" id="ENOG502S645">
    <property type="taxonomic scope" value="Eukaryota"/>
</dbReference>
<keyword evidence="2" id="KW-1185">Reference proteome</keyword>
<protein>
    <submittedName>
        <fullName evidence="1">Uncharacterized protein</fullName>
    </submittedName>
</protein>
<dbReference type="GO" id="GO:0032979">
    <property type="term" value="P:protein insertion into mitochondrial inner membrane from matrix"/>
    <property type="evidence" value="ECO:0007669"/>
    <property type="project" value="EnsemblFungi"/>
</dbReference>
<dbReference type="EMBL" id="HE806317">
    <property type="protein sequence ID" value="CCH59200.1"/>
    <property type="molecule type" value="Genomic_DNA"/>
</dbReference>
<dbReference type="GO" id="GO:0005743">
    <property type="term" value="C:mitochondrial inner membrane"/>
    <property type="evidence" value="ECO:0007669"/>
    <property type="project" value="EnsemblFungi"/>
</dbReference>
<dbReference type="InParanoid" id="I2GYJ8"/>
<dbReference type="GeneID" id="14494605"/>
<evidence type="ECO:0000313" key="1">
    <source>
        <dbReference type="EMBL" id="CCH59200.1"/>
    </source>
</evidence>
<dbReference type="OMA" id="EKWGVNN"/>
<dbReference type="FunCoup" id="I2GYJ8">
    <property type="interactions" value="38"/>
</dbReference>
<dbReference type="RefSeq" id="XP_004178719.1">
    <property type="nucleotide sequence ID" value="XM_004178671.1"/>
</dbReference>
<dbReference type="HOGENOM" id="CLU_061833_0_0_1"/>
<sequence>MLKLNSQRSLPMTLFPKQSIYAKVESDPKIGRWRKPIVKIFRLGVYIVKYYKTGIQETYNIYKNSKNFKMEINKLTSIDLKNSSSPITELYKYVEFQDIKVRNTHLENNNGKDTSNGKPITSHIPITRKQLVEYYRRNQVWKLPRFALIAFIFEEITALLCYIWPNIAPHNCLSPGGYKKISNSLILQRNKFQAKNKTKKMIENSLEYNSPFSLSTNELKLKLRNSTASKVKLFIYSKFQNNKKFQEKSLNEFYQYIYLNDRILLENILKPNLFEEKNSITRLTYRELAQEILERQLYEYDEDINKMVNDQSEREILLLRLIIYLSYIYDDCIGINGTQFLHSEKWGAANMNLLENRGTVSQQLVNNDTFSNIHLL</sequence>
<dbReference type="STRING" id="1071380.I2GYJ8"/>
<organism evidence="1 2">
    <name type="scientific">Henningerozyma blattae (strain ATCC 34711 / CBS 6284 / DSM 70876 / NBRC 10599 / NRRL Y-10934 / UCD 77-7)</name>
    <name type="common">Yeast</name>
    <name type="synonym">Tetrapisispora blattae</name>
    <dbReference type="NCBI Taxonomy" id="1071380"/>
    <lineage>
        <taxon>Eukaryota</taxon>
        <taxon>Fungi</taxon>
        <taxon>Dikarya</taxon>
        <taxon>Ascomycota</taxon>
        <taxon>Saccharomycotina</taxon>
        <taxon>Saccharomycetes</taxon>
        <taxon>Saccharomycetales</taxon>
        <taxon>Saccharomycetaceae</taxon>
        <taxon>Henningerozyma</taxon>
    </lineage>
</organism>
<accession>I2GYJ8</accession>
<dbReference type="AlphaFoldDB" id="I2GYJ8"/>
<dbReference type="Proteomes" id="UP000002866">
    <property type="component" value="Chromosome 2"/>
</dbReference>
<dbReference type="OrthoDB" id="73691at2759"/>
<gene>
    <name evidence="1" type="primary">TBLA0B03600</name>
    <name evidence="1" type="ORF">TBLA_0B03600</name>
</gene>
<name>I2GYJ8_HENB6</name>
<proteinExistence type="predicted"/>
<reference evidence="1 2" key="1">
    <citation type="journal article" date="2011" name="Proc. Natl. Acad. Sci. U.S.A.">
        <title>Evolutionary erosion of yeast sex chromosomes by mating-type switching accidents.</title>
        <authorList>
            <person name="Gordon J.L."/>
            <person name="Armisen D."/>
            <person name="Proux-Wera E."/>
            <person name="Oheigeartaigh S.S."/>
            <person name="Byrne K.P."/>
            <person name="Wolfe K.H."/>
        </authorList>
    </citation>
    <scope>NUCLEOTIDE SEQUENCE [LARGE SCALE GENOMIC DNA]</scope>
    <source>
        <strain evidence="2">ATCC 34711 / CBS 6284 / DSM 70876 / NBRC 10599 / NRRL Y-10934 / UCD 77-7</strain>
    </source>
</reference>
<evidence type="ECO:0000313" key="2">
    <source>
        <dbReference type="Proteomes" id="UP000002866"/>
    </source>
</evidence>